<dbReference type="AlphaFoldDB" id="A0A7R6WD74"/>
<organism evidence="9">
    <name type="scientific">Haptophyceae sp. NIES-3900</name>
    <dbReference type="NCBI Taxonomy" id="2748608"/>
    <lineage>
        <taxon>Eukaryota</taxon>
        <taxon>Haptista</taxon>
        <taxon>Haptophyta</taxon>
    </lineage>
</organism>
<dbReference type="EMBL" id="LC564893">
    <property type="protein sequence ID" value="BCG67720.1"/>
    <property type="molecule type" value="Genomic_DNA"/>
</dbReference>
<proteinExistence type="inferred from homology"/>
<keyword evidence="7 8" id="KW-0066">ATP synthesis</keyword>
<dbReference type="GO" id="GO:0009535">
    <property type="term" value="C:chloroplast thylakoid membrane"/>
    <property type="evidence" value="ECO:0007669"/>
    <property type="project" value="UniProtKB-SubCell"/>
</dbReference>
<dbReference type="NCBIfam" id="TIGR01145">
    <property type="entry name" value="ATP_synt_delta"/>
    <property type="match status" value="1"/>
</dbReference>
<evidence type="ECO:0000256" key="5">
    <source>
        <dbReference type="ARBA" id="ARBA00023065"/>
    </source>
</evidence>
<evidence type="ECO:0000256" key="8">
    <source>
        <dbReference type="HAMAP-Rule" id="MF_01416"/>
    </source>
</evidence>
<evidence type="ECO:0000256" key="2">
    <source>
        <dbReference type="ARBA" id="ARBA00007046"/>
    </source>
</evidence>
<dbReference type="PRINTS" id="PR00125">
    <property type="entry name" value="ATPASEDELTA"/>
</dbReference>
<keyword evidence="4 8" id="KW-0375">Hydrogen ion transport</keyword>
<dbReference type="GO" id="GO:0045259">
    <property type="term" value="C:proton-transporting ATP synthase complex"/>
    <property type="evidence" value="ECO:0007669"/>
    <property type="project" value="UniProtKB-KW"/>
</dbReference>
<keyword evidence="9" id="KW-0934">Plastid</keyword>
<evidence type="ECO:0000256" key="7">
    <source>
        <dbReference type="ARBA" id="ARBA00023310"/>
    </source>
</evidence>
<dbReference type="SUPFAM" id="SSF47928">
    <property type="entry name" value="N-terminal domain of the delta subunit of the F1F0-ATP synthase"/>
    <property type="match status" value="1"/>
</dbReference>
<comment type="subcellular location">
    <subcellularLocation>
        <location evidence="1">Membrane</location>
    </subcellularLocation>
    <subcellularLocation>
        <location evidence="8">Plastid</location>
        <location evidence="8">Chloroplast thylakoid membrane</location>
        <topology evidence="8">Peripheral membrane protein</topology>
    </subcellularLocation>
</comment>
<protein>
    <recommendedName>
        <fullName evidence="8">ATP synthase subunit delta, chloroplastic</fullName>
    </recommendedName>
    <alternativeName>
        <fullName evidence="8">ATP synthase F(1) sector subunit delta</fullName>
    </alternativeName>
    <alternativeName>
        <fullName evidence="8">F-type ATPase subunit delta</fullName>
    </alternativeName>
</protein>
<accession>A0A7R6WD74</accession>
<evidence type="ECO:0000256" key="4">
    <source>
        <dbReference type="ARBA" id="ARBA00022781"/>
    </source>
</evidence>
<dbReference type="InterPro" id="IPR026015">
    <property type="entry name" value="ATP_synth_OSCP/delta_N_sf"/>
</dbReference>
<evidence type="ECO:0000256" key="1">
    <source>
        <dbReference type="ARBA" id="ARBA00004370"/>
    </source>
</evidence>
<name>A0A7R6WD74_9EUKA</name>
<evidence type="ECO:0000256" key="3">
    <source>
        <dbReference type="ARBA" id="ARBA00022448"/>
    </source>
</evidence>
<comment type="subunit">
    <text evidence="8">F-type ATPases have 2 components, F(1) - the catalytic core - and F(0) - the membrane proton channel. F(1) has five subunits: alpha(3), beta(3), gamma(1), delta(1), epsilon(1). CF(0) has four main subunits: a(1), b(1), b'(1) and c(10-14). The alpha and beta chains form an alternating ring which encloses part of the gamma chain. F(1) is attached to F(0) by a central stalk formed by the gamma and epsilon chains, while a peripheral stalk is formed by the delta, b and b' chains.</text>
</comment>
<sequence length="187" mass="20559">MATNKNVVYKIVDPYAEALLELAVSTNTLEDVTTDMNIVSQFLLNSEDLQKFLSNPLVSQAAKKKVVNDILGEQISASTLKFLMVLVDRGRIAFLDSVAERYLELSYKQASIEIANIVSAVQMSSQQQKKLVDCLKQLTGAEQIKLQLKVNPELIGGFIVDIGSKRIDTSIASQLKKVNTLLNTAAI</sequence>
<dbReference type="PANTHER" id="PTHR11910">
    <property type="entry name" value="ATP SYNTHASE DELTA CHAIN"/>
    <property type="match status" value="1"/>
</dbReference>
<keyword evidence="3 8" id="KW-0813">Transport</keyword>
<comment type="function">
    <text evidence="8">F(1)F(0) ATP synthase produces ATP from ADP in the presence of a proton or sodium gradient. F-type ATPases consist of two structural domains, F(1) containing the extramembraneous catalytic core and F(0) containing the membrane proton channel, linked together by a central stalk and a peripheral stalk. During catalysis, ATP synthesis in the catalytic domain of F(1) is coupled via a rotary mechanism of the central stalk subunits to proton translocation.</text>
</comment>
<geneLocation type="chloroplast" evidence="9"/>
<dbReference type="HAMAP" id="MF_01416">
    <property type="entry name" value="ATP_synth_delta_bact"/>
    <property type="match status" value="1"/>
</dbReference>
<evidence type="ECO:0000313" key="9">
    <source>
        <dbReference type="EMBL" id="BCG67720.1"/>
    </source>
</evidence>
<evidence type="ECO:0000256" key="6">
    <source>
        <dbReference type="ARBA" id="ARBA00023136"/>
    </source>
</evidence>
<comment type="similarity">
    <text evidence="2 8">Belongs to the ATPase delta chain family.</text>
</comment>
<keyword evidence="5 8" id="KW-0406">Ion transport</keyword>
<dbReference type="InterPro" id="IPR000711">
    <property type="entry name" value="ATPase_OSCP/dsu"/>
</dbReference>
<keyword evidence="6 8" id="KW-0472">Membrane</keyword>
<dbReference type="Gene3D" id="1.10.520.20">
    <property type="entry name" value="N-terminal domain of the delta subunit of the F1F0-ATP synthase"/>
    <property type="match status" value="1"/>
</dbReference>
<keyword evidence="9" id="KW-0150">Chloroplast</keyword>
<dbReference type="Pfam" id="PF00213">
    <property type="entry name" value="OSCP"/>
    <property type="match status" value="1"/>
</dbReference>
<reference evidence="9" key="1">
    <citation type="submission" date="2020-06" db="EMBL/GenBank/DDBJ databases">
        <title>Organellar genomes of a novel haptophyte.</title>
        <authorList>
            <person name="Kamikawa R."/>
            <person name="Miyashita H."/>
        </authorList>
    </citation>
    <scope>NUCLEOTIDE SEQUENCE</scope>
    <source>
        <strain evidence="9">NIES-3900</strain>
    </source>
</reference>
<gene>
    <name evidence="8 9" type="primary">atpD</name>
</gene>
<keyword evidence="8" id="KW-0139">CF(1)</keyword>
<comment type="function">
    <text evidence="8">This protein is part of the stalk that links CF(0) to CF(1). It either transmits conformational changes from CF(0) to CF(1) or is implicated in proton conduction.</text>
</comment>
<dbReference type="GO" id="GO:0046933">
    <property type="term" value="F:proton-transporting ATP synthase activity, rotational mechanism"/>
    <property type="evidence" value="ECO:0007669"/>
    <property type="project" value="UniProtKB-UniRule"/>
</dbReference>
<keyword evidence="8" id="KW-0793">Thylakoid</keyword>